<dbReference type="SUPFAM" id="SSF56219">
    <property type="entry name" value="DNase I-like"/>
    <property type="match status" value="1"/>
</dbReference>
<evidence type="ECO:0000313" key="2">
    <source>
        <dbReference type="Proteomes" id="UP000789405"/>
    </source>
</evidence>
<keyword evidence="2" id="KW-1185">Reference proteome</keyword>
<gene>
    <name evidence="1" type="ORF">DERYTH_LOCUS7548</name>
</gene>
<dbReference type="Gene3D" id="3.60.10.10">
    <property type="entry name" value="Endonuclease/exonuclease/phosphatase"/>
    <property type="match status" value="1"/>
</dbReference>
<accession>A0A9N9CEM0</accession>
<organism evidence="1 2">
    <name type="scientific">Dentiscutata erythropus</name>
    <dbReference type="NCBI Taxonomy" id="1348616"/>
    <lineage>
        <taxon>Eukaryota</taxon>
        <taxon>Fungi</taxon>
        <taxon>Fungi incertae sedis</taxon>
        <taxon>Mucoromycota</taxon>
        <taxon>Glomeromycotina</taxon>
        <taxon>Glomeromycetes</taxon>
        <taxon>Diversisporales</taxon>
        <taxon>Gigasporaceae</taxon>
        <taxon>Dentiscutata</taxon>
    </lineage>
</organism>
<reference evidence="1" key="1">
    <citation type="submission" date="2021-06" db="EMBL/GenBank/DDBJ databases">
        <authorList>
            <person name="Kallberg Y."/>
            <person name="Tangrot J."/>
            <person name="Rosling A."/>
        </authorList>
    </citation>
    <scope>NUCLEOTIDE SEQUENCE</scope>
    <source>
        <strain evidence="1">MA453B</strain>
    </source>
</reference>
<dbReference type="AlphaFoldDB" id="A0A9N9CEM0"/>
<comment type="caution">
    <text evidence="1">The sequence shown here is derived from an EMBL/GenBank/DDBJ whole genome shotgun (WGS) entry which is preliminary data.</text>
</comment>
<proteinExistence type="predicted"/>
<dbReference type="EMBL" id="CAJVPY010003701">
    <property type="protein sequence ID" value="CAG8599033.1"/>
    <property type="molecule type" value="Genomic_DNA"/>
</dbReference>
<protein>
    <submittedName>
        <fullName evidence="1">25109_t:CDS:1</fullName>
    </submittedName>
</protein>
<evidence type="ECO:0000313" key="1">
    <source>
        <dbReference type="EMBL" id="CAG8599033.1"/>
    </source>
</evidence>
<dbReference type="Proteomes" id="UP000789405">
    <property type="component" value="Unassembled WGS sequence"/>
</dbReference>
<dbReference type="InterPro" id="IPR036691">
    <property type="entry name" value="Endo/exonu/phosph_ase_sf"/>
</dbReference>
<sequence length="223" mass="25995">MFSLFENIKDKVIAAKQHLKKEVRKTKEERLISSPQQKTPVLPLQKEPTITEVQEELPKENIPVPNLEENPKENAENLANLDTMMNIQKRVITADILYKKHLLKITNVYAPPNMKDRTAFFENWIPPFDKDKINIIAGDFNTNLDPTINRISQANIQNDLSRLKLKRLLNNLLDSASLLEKKPFLTFYQNTRNNQSMATRLNYIFIDKNYQKTETLYGNSDHL</sequence>
<name>A0A9N9CEM0_9GLOM</name>